<evidence type="ECO:0000313" key="9">
    <source>
        <dbReference type="EMBL" id="RJP16151.1"/>
    </source>
</evidence>
<feature type="transmembrane region" description="Helical" evidence="8">
    <location>
        <begin position="96"/>
        <end position="117"/>
    </location>
</feature>
<name>A0A3A4NLU3_ABYX5</name>
<comment type="subcellular location">
    <subcellularLocation>
        <location evidence="1">Cell membrane</location>
        <topology evidence="1">Multi-pass membrane protein</topology>
    </subcellularLocation>
</comment>
<feature type="transmembrane region" description="Helical" evidence="8">
    <location>
        <begin position="64"/>
        <end position="84"/>
    </location>
</feature>
<evidence type="ECO:0000256" key="8">
    <source>
        <dbReference type="SAM" id="Phobius"/>
    </source>
</evidence>
<feature type="transmembrane region" description="Helical" evidence="8">
    <location>
        <begin position="129"/>
        <end position="153"/>
    </location>
</feature>
<dbReference type="InterPro" id="IPR007227">
    <property type="entry name" value="Cell_shape_determining_MreD"/>
</dbReference>
<gene>
    <name evidence="9" type="primary">mreD</name>
    <name evidence="9" type="ORF">C4520_19270</name>
</gene>
<sequence length="180" mass="19550">MIFGLKWFGIGILLTIAESVLMPAIDLAGIRPDLLMLALVLISGETSFSRTLLVAFLLGVTRDMFSLSAPGMSAFALTLTAFLLLKAEEYVLAETWTGQCAIAFAGTLIYGIMIILLKPLLHYELGSPVALVATVLGSSLYTAALAPCVYIVVRRPQALPYLRLKLKHITEHETIPEIKT</sequence>
<reference evidence="9 10" key="1">
    <citation type="journal article" date="2017" name="ISME J.">
        <title>Energy and carbon metabolisms in a deep terrestrial subsurface fluid microbial community.</title>
        <authorList>
            <person name="Momper L."/>
            <person name="Jungbluth S.P."/>
            <person name="Lee M.D."/>
            <person name="Amend J.P."/>
        </authorList>
    </citation>
    <scope>NUCLEOTIDE SEQUENCE [LARGE SCALE GENOMIC DNA]</scope>
    <source>
        <strain evidence="9">SURF_5</strain>
    </source>
</reference>
<evidence type="ECO:0000256" key="4">
    <source>
        <dbReference type="ARBA" id="ARBA00022692"/>
    </source>
</evidence>
<dbReference type="EMBL" id="QZKU01000128">
    <property type="protein sequence ID" value="RJP16151.1"/>
    <property type="molecule type" value="Genomic_DNA"/>
</dbReference>
<accession>A0A3A4NLU3</accession>
<evidence type="ECO:0000256" key="1">
    <source>
        <dbReference type="ARBA" id="ARBA00004651"/>
    </source>
</evidence>
<keyword evidence="5" id="KW-0133">Cell shape</keyword>
<evidence type="ECO:0000313" key="10">
    <source>
        <dbReference type="Proteomes" id="UP000265882"/>
    </source>
</evidence>
<comment type="similarity">
    <text evidence="2">Belongs to the MreD family.</text>
</comment>
<feature type="transmembrane region" description="Helical" evidence="8">
    <location>
        <begin position="6"/>
        <end position="27"/>
    </location>
</feature>
<comment type="caution">
    <text evidence="9">The sequence shown here is derived from an EMBL/GenBank/DDBJ whole genome shotgun (WGS) entry which is preliminary data.</text>
</comment>
<proteinExistence type="inferred from homology"/>
<evidence type="ECO:0000256" key="6">
    <source>
        <dbReference type="ARBA" id="ARBA00022989"/>
    </source>
</evidence>
<evidence type="ECO:0000256" key="5">
    <source>
        <dbReference type="ARBA" id="ARBA00022960"/>
    </source>
</evidence>
<dbReference type="Pfam" id="PF04093">
    <property type="entry name" value="MreD"/>
    <property type="match status" value="1"/>
</dbReference>
<dbReference type="GO" id="GO:0005886">
    <property type="term" value="C:plasma membrane"/>
    <property type="evidence" value="ECO:0007669"/>
    <property type="project" value="UniProtKB-SubCell"/>
</dbReference>
<keyword evidence="6 8" id="KW-1133">Transmembrane helix</keyword>
<dbReference type="Proteomes" id="UP000265882">
    <property type="component" value="Unassembled WGS sequence"/>
</dbReference>
<dbReference type="NCBIfam" id="TIGR03426">
    <property type="entry name" value="shape_MreD"/>
    <property type="match status" value="1"/>
</dbReference>
<organism evidence="9 10">
    <name type="scientific">Abyssobacteria bacterium (strain SURF_5)</name>
    <dbReference type="NCBI Taxonomy" id="2093360"/>
    <lineage>
        <taxon>Bacteria</taxon>
        <taxon>Pseudomonadati</taxon>
        <taxon>Candidatus Hydrogenedentota</taxon>
        <taxon>Candidatus Abyssobacteria</taxon>
    </lineage>
</organism>
<dbReference type="GO" id="GO:0008360">
    <property type="term" value="P:regulation of cell shape"/>
    <property type="evidence" value="ECO:0007669"/>
    <property type="project" value="UniProtKB-KW"/>
</dbReference>
<evidence type="ECO:0000256" key="7">
    <source>
        <dbReference type="ARBA" id="ARBA00023136"/>
    </source>
</evidence>
<keyword evidence="7 8" id="KW-0472">Membrane</keyword>
<evidence type="ECO:0000256" key="3">
    <source>
        <dbReference type="ARBA" id="ARBA00022475"/>
    </source>
</evidence>
<evidence type="ECO:0000256" key="2">
    <source>
        <dbReference type="ARBA" id="ARBA00007776"/>
    </source>
</evidence>
<keyword evidence="3" id="KW-1003">Cell membrane</keyword>
<protein>
    <submittedName>
        <fullName evidence="9">Rod shape-determining protein MreD</fullName>
    </submittedName>
</protein>
<dbReference type="AlphaFoldDB" id="A0A3A4NLU3"/>
<keyword evidence="4 8" id="KW-0812">Transmembrane</keyword>